<evidence type="ECO:0000313" key="1">
    <source>
        <dbReference type="EMBL" id="SMB88541.1"/>
    </source>
</evidence>
<reference evidence="2" key="1">
    <citation type="submission" date="2017-04" db="EMBL/GenBank/DDBJ databases">
        <authorList>
            <person name="Varghese N."/>
            <person name="Submissions S."/>
        </authorList>
    </citation>
    <scope>NUCLEOTIDE SEQUENCE [LARGE SCALE GENOMIC DNA]</scope>
    <source>
        <strain evidence="2">DSM 23072</strain>
    </source>
</reference>
<evidence type="ECO:0000313" key="2">
    <source>
        <dbReference type="Proteomes" id="UP000192408"/>
    </source>
</evidence>
<dbReference type="EMBL" id="FWWV01000049">
    <property type="protein sequence ID" value="SMB88541.1"/>
    <property type="molecule type" value="Genomic_DNA"/>
</dbReference>
<dbReference type="AlphaFoldDB" id="A0A1W1V650"/>
<keyword evidence="2" id="KW-1185">Reference proteome</keyword>
<sequence length="91" mass="9979">MRLKNPFDFKATYIIGALLLAIMLGVSCPPVTVTAQLEPNTVHYNHTADLTADIAQAKADWIAENGDLQPDLTAEQQAEILTLVEKMKEAQ</sequence>
<dbReference type="RefSeq" id="WP_084257815.1">
    <property type="nucleotide sequence ID" value="NZ_FWWV01000049.1"/>
</dbReference>
<accession>A0A1W1V650</accession>
<protein>
    <submittedName>
        <fullName evidence="1">Uncharacterized protein</fullName>
    </submittedName>
</protein>
<proteinExistence type="predicted"/>
<organism evidence="1 2">
    <name type="scientific">Pasteurella testudinis DSM 23072</name>
    <dbReference type="NCBI Taxonomy" id="1122938"/>
    <lineage>
        <taxon>Bacteria</taxon>
        <taxon>Pseudomonadati</taxon>
        <taxon>Pseudomonadota</taxon>
        <taxon>Gammaproteobacteria</taxon>
        <taxon>Pasteurellales</taxon>
        <taxon>Pasteurellaceae</taxon>
        <taxon>Pasteurella</taxon>
    </lineage>
</organism>
<gene>
    <name evidence="1" type="ORF">SAMN05660772_02825</name>
</gene>
<dbReference type="Proteomes" id="UP000192408">
    <property type="component" value="Unassembled WGS sequence"/>
</dbReference>
<dbReference type="PROSITE" id="PS51257">
    <property type="entry name" value="PROKAR_LIPOPROTEIN"/>
    <property type="match status" value="1"/>
</dbReference>
<dbReference type="STRING" id="1122938.SAMN05660772_02825"/>
<name>A0A1W1V650_9PAST</name>